<dbReference type="AlphaFoldDB" id="I2PWZ2"/>
<dbReference type="HOGENOM" id="CLU_034545_5_0_7"/>
<dbReference type="PROSITE" id="PS51746">
    <property type="entry name" value="PPM_2"/>
    <property type="match status" value="1"/>
</dbReference>
<dbReference type="eggNOG" id="COG0631">
    <property type="taxonomic scope" value="Bacteria"/>
</dbReference>
<dbReference type="PANTHER" id="PTHR47992">
    <property type="entry name" value="PROTEIN PHOSPHATASE"/>
    <property type="match status" value="1"/>
</dbReference>
<dbReference type="InterPro" id="IPR001932">
    <property type="entry name" value="PPM-type_phosphatase-like_dom"/>
</dbReference>
<dbReference type="CDD" id="cd00143">
    <property type="entry name" value="PP2Cc"/>
    <property type="match status" value="1"/>
</dbReference>
<dbReference type="InterPro" id="IPR036457">
    <property type="entry name" value="PPM-type-like_dom_sf"/>
</dbReference>
<feature type="domain" description="PPM-type phosphatase" evidence="1">
    <location>
        <begin position="2"/>
        <end position="237"/>
    </location>
</feature>
<accession>I2PWZ2</accession>
<organism evidence="2">
    <name type="scientific">Desulfovibrio sp. U5L</name>
    <dbReference type="NCBI Taxonomy" id="596152"/>
    <lineage>
        <taxon>Bacteria</taxon>
        <taxon>Pseudomonadati</taxon>
        <taxon>Thermodesulfobacteriota</taxon>
        <taxon>Desulfovibrionia</taxon>
        <taxon>Desulfovibrionales</taxon>
        <taxon>Desulfovibrionaceae</taxon>
        <taxon>Desulfovibrio</taxon>
    </lineage>
</organism>
<dbReference type="OrthoDB" id="5496340at2"/>
<dbReference type="GO" id="GO:0004722">
    <property type="term" value="F:protein serine/threonine phosphatase activity"/>
    <property type="evidence" value="ECO:0007669"/>
    <property type="project" value="InterPro"/>
</dbReference>
<dbReference type="STRING" id="596152.DesU5LDRAFT_0333"/>
<reference evidence="2" key="1">
    <citation type="submission" date="2011-11" db="EMBL/GenBank/DDBJ databases">
        <title>Improved High-Quality Draft sequence of Desulfovibrio sp. U5L.</title>
        <authorList>
            <consortium name="US DOE Joint Genome Institute"/>
            <person name="Lucas S."/>
            <person name="Han J."/>
            <person name="Lapidus A."/>
            <person name="Cheng J.-F."/>
            <person name="Goodwin L."/>
            <person name="Pitluck S."/>
            <person name="Peters L."/>
            <person name="Ovchinnikova G."/>
            <person name="Held B."/>
            <person name="Detter J.C."/>
            <person name="Han C."/>
            <person name="Tapia R."/>
            <person name="Land M."/>
            <person name="Hauser L."/>
            <person name="Kyrpides N."/>
            <person name="Ivanova N."/>
            <person name="Pagani I."/>
            <person name="Gabster J."/>
            <person name="Walker C."/>
            <person name="Stolyar S."/>
            <person name="Stahl D."/>
            <person name="Arkin A."/>
            <person name="Dehal P."/>
            <person name="Hazen T."/>
            <person name="Woyke T."/>
        </authorList>
    </citation>
    <scope>NUCLEOTIDE SEQUENCE [LARGE SCALE GENOMIC DNA]</scope>
    <source>
        <strain evidence="2">U5L</strain>
    </source>
</reference>
<sequence length="237" mass="25748">MSICFKAASHVGLRRKKNEDRYLAKVQADGSLLLAVADGMGGSAGGEKAATEAIATYSHRSDKEIITPQILNTTLLAAHDAIVEYGKLHKILKGMGTTLTAALVRDAMVYWAHIGDSRLYMLKSGKLAQLTTDHRFLESLTKDGFITLEQANRHPFKNVLDQCLGCPEIDPEIGNAKIKRGDVLMLCTDGLHDDISSTDIERILKMELSLENKVGKLMSAALEAGGKDNITIVLAEN</sequence>
<dbReference type="SMART" id="SM00331">
    <property type="entry name" value="PP2C_SIG"/>
    <property type="match status" value="1"/>
</dbReference>
<protein>
    <submittedName>
        <fullName evidence="2">Serine/threonine protein phosphatase</fullName>
    </submittedName>
</protein>
<gene>
    <name evidence="2" type="ORF">DesU5LDRAFT_0333</name>
</gene>
<evidence type="ECO:0000259" key="1">
    <source>
        <dbReference type="PROSITE" id="PS51746"/>
    </source>
</evidence>
<dbReference type="Pfam" id="PF13672">
    <property type="entry name" value="PP2C_2"/>
    <property type="match status" value="1"/>
</dbReference>
<dbReference type="InterPro" id="IPR015655">
    <property type="entry name" value="PP2C"/>
</dbReference>
<dbReference type="EMBL" id="JH600068">
    <property type="protein sequence ID" value="EIG52048.1"/>
    <property type="molecule type" value="Genomic_DNA"/>
</dbReference>
<dbReference type="SMART" id="SM00332">
    <property type="entry name" value="PP2Cc"/>
    <property type="match status" value="1"/>
</dbReference>
<name>I2PWZ2_9BACT</name>
<proteinExistence type="predicted"/>
<dbReference type="SUPFAM" id="SSF81606">
    <property type="entry name" value="PP2C-like"/>
    <property type="match status" value="1"/>
</dbReference>
<dbReference type="Gene3D" id="3.60.40.10">
    <property type="entry name" value="PPM-type phosphatase domain"/>
    <property type="match status" value="1"/>
</dbReference>
<evidence type="ECO:0000313" key="2">
    <source>
        <dbReference type="EMBL" id="EIG52048.1"/>
    </source>
</evidence>